<keyword evidence="2" id="KW-0378">Hydrolase</keyword>
<dbReference type="RefSeq" id="WP_055143117.1">
    <property type="nucleotide sequence ID" value="NZ_JXSZ01000005.1"/>
</dbReference>
<protein>
    <recommendedName>
        <fullName evidence="7">Arylesterase</fullName>
    </recommendedName>
</protein>
<dbReference type="OrthoDB" id="1158171at2"/>
<dbReference type="EMBL" id="LGTQ01000005">
    <property type="protein sequence ID" value="KPM49175.1"/>
    <property type="molecule type" value="Genomic_DNA"/>
</dbReference>
<dbReference type="Gene3D" id="2.120.10.30">
    <property type="entry name" value="TolB, C-terminal domain"/>
    <property type="match status" value="1"/>
</dbReference>
<evidence type="ECO:0000313" key="6">
    <source>
        <dbReference type="Proteomes" id="UP000050454"/>
    </source>
</evidence>
<dbReference type="Proteomes" id="UP000050454">
    <property type="component" value="Unassembled WGS sequence"/>
</dbReference>
<organism evidence="5 6">
    <name type="scientific">Jiulongibacter sediminis</name>
    <dbReference type="NCBI Taxonomy" id="1605367"/>
    <lineage>
        <taxon>Bacteria</taxon>
        <taxon>Pseudomonadati</taxon>
        <taxon>Bacteroidota</taxon>
        <taxon>Cytophagia</taxon>
        <taxon>Cytophagales</taxon>
        <taxon>Leadbetterellaceae</taxon>
        <taxon>Jiulongibacter</taxon>
    </lineage>
</organism>
<sequence length="353" mass="40210">MKKIVNGLFTLLILLLLCLGFILKESGVFRKIAPHFDGTAEEINSPEGIEDLTIDHSNGDIYLAATDRRDSEKTGAIYKANTHQKDLNLIDISKEFPDTEFRPHGISLLKKHGKIYLFVVNHRNKEHVITRLDYVNDSLTGFREFRDPLMISPNDILAIDTATFYFSNDHSLPKGTERTIKDFMLDKNGFVVLYDQDKAEKVTQNMAYANGINISPDEQYVYVSATTEKKIFVYRKDPKNHTLEFIDEHNTGTGVDNIEIDQYGNLIVGAHPKMLKFLGHAQQPENRSPSQILKIVYLPETDYKFLQEELYLNNGDPLSGSSVGAYFEKKDGTNDLFIGSVFESKILRLHRNL</sequence>
<evidence type="ECO:0000313" key="5">
    <source>
        <dbReference type="EMBL" id="KPM49175.1"/>
    </source>
</evidence>
<dbReference type="AlphaFoldDB" id="A0A0P7BPW1"/>
<evidence type="ECO:0000256" key="2">
    <source>
        <dbReference type="ARBA" id="ARBA00022801"/>
    </source>
</evidence>
<reference evidence="5 6" key="1">
    <citation type="submission" date="2015-07" db="EMBL/GenBank/DDBJ databases">
        <title>The draft genome sequence of Leadbetterella sp. JN14-9.</title>
        <authorList>
            <person name="Liu Y."/>
            <person name="Du J."/>
            <person name="Shao Z."/>
        </authorList>
    </citation>
    <scope>NUCLEOTIDE SEQUENCE [LARGE SCALE GENOMIC DNA]</scope>
    <source>
        <strain evidence="5 6">JN14-9</strain>
    </source>
</reference>
<name>A0A0P7BPW1_9BACT</name>
<accession>A0A0P7BPW1</accession>
<dbReference type="GO" id="GO:0004064">
    <property type="term" value="F:arylesterase activity"/>
    <property type="evidence" value="ECO:0007669"/>
    <property type="project" value="InterPro"/>
</dbReference>
<dbReference type="STRING" id="1605367.AFM12_00570"/>
<comment type="similarity">
    <text evidence="1">Belongs to the paraoxonase family.</text>
</comment>
<gene>
    <name evidence="5" type="ORF">AFM12_00570</name>
</gene>
<dbReference type="InterPro" id="IPR002640">
    <property type="entry name" value="Arylesterase"/>
</dbReference>
<dbReference type="InterPro" id="IPR051288">
    <property type="entry name" value="Serum_paraoxonase/arylesterase"/>
</dbReference>
<evidence type="ECO:0008006" key="7">
    <source>
        <dbReference type="Google" id="ProtNLM"/>
    </source>
</evidence>
<keyword evidence="6" id="KW-1185">Reference proteome</keyword>
<dbReference type="PANTHER" id="PTHR11799:SF12">
    <property type="entry name" value="PARAOXONASE-RELATED"/>
    <property type="match status" value="1"/>
</dbReference>
<dbReference type="SUPFAM" id="SSF63829">
    <property type="entry name" value="Calcium-dependent phosphotriesterase"/>
    <property type="match status" value="1"/>
</dbReference>
<dbReference type="Pfam" id="PF01731">
    <property type="entry name" value="Arylesterase"/>
    <property type="match status" value="1"/>
</dbReference>
<comment type="caution">
    <text evidence="5">The sequence shown here is derived from an EMBL/GenBank/DDBJ whole genome shotgun (WGS) entry which is preliminary data.</text>
</comment>
<evidence type="ECO:0000256" key="3">
    <source>
        <dbReference type="ARBA" id="ARBA00023157"/>
    </source>
</evidence>
<evidence type="ECO:0000256" key="1">
    <source>
        <dbReference type="ARBA" id="ARBA00008595"/>
    </source>
</evidence>
<keyword evidence="4" id="KW-0325">Glycoprotein</keyword>
<dbReference type="InterPro" id="IPR011042">
    <property type="entry name" value="6-blade_b-propeller_TolB-like"/>
</dbReference>
<dbReference type="PANTHER" id="PTHR11799">
    <property type="entry name" value="PARAOXONASE"/>
    <property type="match status" value="1"/>
</dbReference>
<keyword evidence="3" id="KW-1015">Disulfide bond</keyword>
<evidence type="ECO:0000256" key="4">
    <source>
        <dbReference type="ARBA" id="ARBA00023180"/>
    </source>
</evidence>
<proteinExistence type="inferred from homology"/>